<evidence type="ECO:0000256" key="1">
    <source>
        <dbReference type="ARBA" id="ARBA00022723"/>
    </source>
</evidence>
<evidence type="ECO:0000256" key="3">
    <source>
        <dbReference type="ARBA" id="ARBA00022833"/>
    </source>
</evidence>
<sequence>MPSPGATADVDAVIAVPPPKLETLDAIETLAARDEDAAPRGGRGSSEGGGKRRHAARDDDDDDAEADRAQGERPRARSNDTATRSKIVLLLGDAVRDPSPLFELGVKIERALFEAHGEDASNGEYRARARSIAFNLAKNESLRVGALAGDIAPATIARMTPDELATEDMRNARKKMEERLTRKRTRTNMDGATETDAFACAHCRSTRCQYLRVGQVRDLGKSETWGNKDAADDAKVLVRCLECQAEWNESTL</sequence>
<feature type="compositionally biased region" description="Basic and acidic residues" evidence="5">
    <location>
        <begin position="66"/>
        <end position="78"/>
    </location>
</feature>
<organism evidence="8">
    <name type="scientific">Micromonas pusilla (strain CCMP1545)</name>
    <name type="common">Picoplanktonic green alga</name>
    <dbReference type="NCBI Taxonomy" id="564608"/>
    <lineage>
        <taxon>Eukaryota</taxon>
        <taxon>Viridiplantae</taxon>
        <taxon>Chlorophyta</taxon>
        <taxon>Mamiellophyceae</taxon>
        <taxon>Mamiellales</taxon>
        <taxon>Mamiellaceae</taxon>
        <taxon>Micromonas</taxon>
    </lineage>
</organism>
<dbReference type="eggNOG" id="KOG1105">
    <property type="taxonomic scope" value="Eukaryota"/>
</dbReference>
<evidence type="ECO:0000313" key="8">
    <source>
        <dbReference type="Proteomes" id="UP000001876"/>
    </source>
</evidence>
<reference evidence="7 8" key="1">
    <citation type="journal article" date="2009" name="Science">
        <title>Green evolution and dynamic adaptations revealed by genomes of the marine picoeukaryotes Micromonas.</title>
        <authorList>
            <person name="Worden A.Z."/>
            <person name="Lee J.H."/>
            <person name="Mock T."/>
            <person name="Rouze P."/>
            <person name="Simmons M.P."/>
            <person name="Aerts A.L."/>
            <person name="Allen A.E."/>
            <person name="Cuvelier M.L."/>
            <person name="Derelle E."/>
            <person name="Everett M.V."/>
            <person name="Foulon E."/>
            <person name="Grimwood J."/>
            <person name="Gundlach H."/>
            <person name="Henrissat B."/>
            <person name="Napoli C."/>
            <person name="McDonald S.M."/>
            <person name="Parker M.S."/>
            <person name="Rombauts S."/>
            <person name="Salamov A."/>
            <person name="Von Dassow P."/>
            <person name="Badger J.H."/>
            <person name="Coutinho P.M."/>
            <person name="Demir E."/>
            <person name="Dubchak I."/>
            <person name="Gentemann C."/>
            <person name="Eikrem W."/>
            <person name="Gready J.E."/>
            <person name="John U."/>
            <person name="Lanier W."/>
            <person name="Lindquist E.A."/>
            <person name="Lucas S."/>
            <person name="Mayer K.F."/>
            <person name="Moreau H."/>
            <person name="Not F."/>
            <person name="Otillar R."/>
            <person name="Panaud O."/>
            <person name="Pangilinan J."/>
            <person name="Paulsen I."/>
            <person name="Piegu B."/>
            <person name="Poliakov A."/>
            <person name="Robbens S."/>
            <person name="Schmutz J."/>
            <person name="Toulza E."/>
            <person name="Wyss T."/>
            <person name="Zelensky A."/>
            <person name="Zhou K."/>
            <person name="Armbrust E.V."/>
            <person name="Bhattacharya D."/>
            <person name="Goodenough U.W."/>
            <person name="Van de Peer Y."/>
            <person name="Grigoriev I.V."/>
        </authorList>
    </citation>
    <scope>NUCLEOTIDE SEQUENCE [LARGE SCALE GENOMIC DNA]</scope>
    <source>
        <strain evidence="7 8">CCMP1545</strain>
    </source>
</reference>
<dbReference type="EMBL" id="GG663745">
    <property type="protein sequence ID" value="EEH53868.1"/>
    <property type="molecule type" value="Genomic_DNA"/>
</dbReference>
<evidence type="ECO:0000259" key="6">
    <source>
        <dbReference type="PROSITE" id="PS51321"/>
    </source>
</evidence>
<protein>
    <submittedName>
        <fullName evidence="7">Predicted protein</fullName>
    </submittedName>
</protein>
<dbReference type="STRING" id="564608.C1N1Q1"/>
<keyword evidence="1" id="KW-0479">Metal-binding</keyword>
<dbReference type="SUPFAM" id="SSF46942">
    <property type="entry name" value="Elongation factor TFIIS domain 2"/>
    <property type="match status" value="1"/>
</dbReference>
<dbReference type="GeneID" id="9687595"/>
<feature type="domain" description="TFIIS central" evidence="6">
    <location>
        <begin position="83"/>
        <end position="192"/>
    </location>
</feature>
<dbReference type="KEGG" id="mpp:MICPUCDRAFT_69959"/>
<dbReference type="OrthoDB" id="44867at2759"/>
<dbReference type="OMA" id="NECAYAD"/>
<keyword evidence="8" id="KW-1185">Reference proteome</keyword>
<keyword evidence="2" id="KW-0863">Zinc-finger</keyword>
<dbReference type="PANTHER" id="PTHR11477:SF0">
    <property type="entry name" value="IP08861P-RELATED"/>
    <property type="match status" value="1"/>
</dbReference>
<keyword evidence="4" id="KW-0539">Nucleus</keyword>
<dbReference type="GO" id="GO:0006351">
    <property type="term" value="P:DNA-templated transcription"/>
    <property type="evidence" value="ECO:0007669"/>
    <property type="project" value="InterPro"/>
</dbReference>
<evidence type="ECO:0000256" key="2">
    <source>
        <dbReference type="ARBA" id="ARBA00022771"/>
    </source>
</evidence>
<dbReference type="Gene3D" id="2.20.25.10">
    <property type="match status" value="1"/>
</dbReference>
<feature type="region of interest" description="Disordered" evidence="5">
    <location>
        <begin position="1"/>
        <end position="20"/>
    </location>
</feature>
<evidence type="ECO:0000256" key="5">
    <source>
        <dbReference type="SAM" id="MobiDB-lite"/>
    </source>
</evidence>
<dbReference type="Proteomes" id="UP000001876">
    <property type="component" value="Unassembled WGS sequence"/>
</dbReference>
<dbReference type="InterPro" id="IPR003618">
    <property type="entry name" value="TFIIS_cen_dom"/>
</dbReference>
<dbReference type="GO" id="GO:0005634">
    <property type="term" value="C:nucleus"/>
    <property type="evidence" value="ECO:0007669"/>
    <property type="project" value="TreeGrafter"/>
</dbReference>
<name>C1N1Q1_MICPC</name>
<dbReference type="AlphaFoldDB" id="C1N1Q1"/>
<keyword evidence="3" id="KW-0862">Zinc</keyword>
<dbReference type="GO" id="GO:0008270">
    <property type="term" value="F:zinc ion binding"/>
    <property type="evidence" value="ECO:0007669"/>
    <property type="project" value="UniProtKB-KW"/>
</dbReference>
<dbReference type="InterPro" id="IPR036575">
    <property type="entry name" value="TFIIS_cen_dom_sf"/>
</dbReference>
<dbReference type="PROSITE" id="PS51321">
    <property type="entry name" value="TFIIS_CENTRAL"/>
    <property type="match status" value="1"/>
</dbReference>
<dbReference type="Pfam" id="PF07500">
    <property type="entry name" value="TFIIS_M"/>
    <property type="match status" value="1"/>
</dbReference>
<evidence type="ECO:0000313" key="7">
    <source>
        <dbReference type="EMBL" id="EEH53868.1"/>
    </source>
</evidence>
<dbReference type="Gene3D" id="1.10.472.30">
    <property type="entry name" value="Transcription elongation factor S-II, central domain"/>
    <property type="match status" value="1"/>
</dbReference>
<evidence type="ECO:0000256" key="4">
    <source>
        <dbReference type="ARBA" id="ARBA00023242"/>
    </source>
</evidence>
<dbReference type="PANTHER" id="PTHR11477">
    <property type="entry name" value="TRANSCRIPTION FACTOR S-II ZINC FINGER DOMAIN-CONTAINING PROTEIN"/>
    <property type="match status" value="1"/>
</dbReference>
<accession>C1N1Q1</accession>
<proteinExistence type="predicted"/>
<dbReference type="RefSeq" id="XP_003062156.1">
    <property type="nucleotide sequence ID" value="XM_003062110.1"/>
</dbReference>
<dbReference type="SMART" id="SM00510">
    <property type="entry name" value="TFS2M"/>
    <property type="match status" value="1"/>
</dbReference>
<feature type="region of interest" description="Disordered" evidence="5">
    <location>
        <begin position="25"/>
        <end position="81"/>
    </location>
</feature>
<gene>
    <name evidence="7" type="ORF">MICPUCDRAFT_69959</name>
</gene>